<accession>A0ABU4I1T6</accession>
<evidence type="ECO:0000259" key="2">
    <source>
        <dbReference type="PROSITE" id="PS50125"/>
    </source>
</evidence>
<name>A0ABU4I1T6_9ACTN</name>
<comment type="caution">
    <text evidence="3">The sequence shown here is derived from an EMBL/GenBank/DDBJ whole genome shotgun (WGS) entry which is preliminary data.</text>
</comment>
<dbReference type="InterPro" id="IPR050697">
    <property type="entry name" value="Adenylyl/Guanylyl_Cyclase_3/4"/>
</dbReference>
<dbReference type="EMBL" id="JAWSTH010000209">
    <property type="protein sequence ID" value="MDW5598882.1"/>
    <property type="molecule type" value="Genomic_DNA"/>
</dbReference>
<dbReference type="SUPFAM" id="SSF55073">
    <property type="entry name" value="Nucleotide cyclase"/>
    <property type="match status" value="1"/>
</dbReference>
<feature type="non-terminal residue" evidence="3">
    <location>
        <position position="1"/>
    </location>
</feature>
<dbReference type="Gene3D" id="3.30.70.1230">
    <property type="entry name" value="Nucleotide cyclase"/>
    <property type="match status" value="1"/>
</dbReference>
<dbReference type="Pfam" id="PF00211">
    <property type="entry name" value="Guanylate_cyc"/>
    <property type="match status" value="1"/>
</dbReference>
<dbReference type="EC" id="4.6.1.-" evidence="3"/>
<feature type="domain" description="Guanylate cyclase" evidence="2">
    <location>
        <begin position="88"/>
        <end position="200"/>
    </location>
</feature>
<dbReference type="InterPro" id="IPR001054">
    <property type="entry name" value="A/G_cyclase"/>
</dbReference>
<dbReference type="PANTHER" id="PTHR43081">
    <property type="entry name" value="ADENYLATE CYCLASE, TERMINAL-DIFFERENTIATION SPECIFIC-RELATED"/>
    <property type="match status" value="1"/>
</dbReference>
<dbReference type="RefSeq" id="WP_318601482.1">
    <property type="nucleotide sequence ID" value="NZ_JAWSTH010000209.1"/>
</dbReference>
<dbReference type="GO" id="GO:0016829">
    <property type="term" value="F:lyase activity"/>
    <property type="evidence" value="ECO:0007669"/>
    <property type="project" value="UniProtKB-KW"/>
</dbReference>
<proteinExistence type="inferred from homology"/>
<evidence type="ECO:0000256" key="1">
    <source>
        <dbReference type="ARBA" id="ARBA00005381"/>
    </source>
</evidence>
<evidence type="ECO:0000313" key="3">
    <source>
        <dbReference type="EMBL" id="MDW5598882.1"/>
    </source>
</evidence>
<dbReference type="PANTHER" id="PTHR43081:SF19">
    <property type="entry name" value="PH-SENSITIVE ADENYLATE CYCLASE RV1264"/>
    <property type="match status" value="1"/>
</dbReference>
<dbReference type="SMART" id="SM00044">
    <property type="entry name" value="CYCc"/>
    <property type="match status" value="1"/>
</dbReference>
<comment type="similarity">
    <text evidence="1">Belongs to the adenylyl cyclase class-3 family.</text>
</comment>
<reference evidence="3 4" key="2">
    <citation type="submission" date="2023-10" db="EMBL/GenBank/DDBJ databases">
        <authorList>
            <person name="Han X.F."/>
        </authorList>
    </citation>
    <scope>NUCLEOTIDE SEQUENCE [LARGE SCALE GENOMIC DNA]</scope>
    <source>
        <strain evidence="3 4">KCTC 39840</strain>
    </source>
</reference>
<dbReference type="CDD" id="cd07302">
    <property type="entry name" value="CHD"/>
    <property type="match status" value="1"/>
</dbReference>
<dbReference type="PROSITE" id="PS50125">
    <property type="entry name" value="GUANYLATE_CYCLASE_2"/>
    <property type="match status" value="1"/>
</dbReference>
<keyword evidence="4" id="KW-1185">Reference proteome</keyword>
<sequence>AARLRRLDSDPRFVAAARGARGRLPGDERYGDPLSTAGAEPAHLLGQRIAARAGERPSAARELGLGALQLWQALAEAQGRGHGREDVAILFTDVVGFSTWALDAGDGRAVELLRRVAAAVEAPVGAHGGRLVKRMGDGHMAVFDAPEEAVAAACEAVAGVGAIELAGHRPQLRAGIHAGSPRQLGGDYFGVDVNVAARVGAAAGPGEVLISSALRDRLADGAVALARGWRLDAKGTPDDLEVYLVAEPTTTKCNT</sequence>
<dbReference type="InterPro" id="IPR029787">
    <property type="entry name" value="Nucleotide_cyclase"/>
</dbReference>
<keyword evidence="3" id="KW-0456">Lyase</keyword>
<organism evidence="3 4">
    <name type="scientific">Conexibacter stalactiti</name>
    <dbReference type="NCBI Taxonomy" id="1940611"/>
    <lineage>
        <taxon>Bacteria</taxon>
        <taxon>Bacillati</taxon>
        <taxon>Actinomycetota</taxon>
        <taxon>Thermoleophilia</taxon>
        <taxon>Solirubrobacterales</taxon>
        <taxon>Conexibacteraceae</taxon>
        <taxon>Conexibacter</taxon>
    </lineage>
</organism>
<evidence type="ECO:0000313" key="4">
    <source>
        <dbReference type="Proteomes" id="UP001284601"/>
    </source>
</evidence>
<gene>
    <name evidence="3" type="ORF">R7226_31275</name>
</gene>
<dbReference type="Proteomes" id="UP001284601">
    <property type="component" value="Unassembled WGS sequence"/>
</dbReference>
<reference evidence="4" key="1">
    <citation type="submission" date="2023-07" db="EMBL/GenBank/DDBJ databases">
        <title>Conexibacter stalactiti sp. nov., isolated from stalactites in a lava cave and emended description of the genus Conexibacter.</title>
        <authorList>
            <person name="Lee S.D."/>
        </authorList>
    </citation>
    <scope>NUCLEOTIDE SEQUENCE [LARGE SCALE GENOMIC DNA]</scope>
    <source>
        <strain evidence="4">KCTC 39840</strain>
    </source>
</reference>
<protein>
    <submittedName>
        <fullName evidence="3">Adenylate/guanylate cyclase domain-containing protein</fullName>
        <ecNumber evidence="3">4.6.1.-</ecNumber>
    </submittedName>
</protein>